<evidence type="ECO:0000256" key="2">
    <source>
        <dbReference type="ARBA" id="ARBA00023002"/>
    </source>
</evidence>
<dbReference type="Gene3D" id="3.30.365.10">
    <property type="entry name" value="Aldehyde oxidase/xanthine dehydrogenase, molybdopterin binding domain"/>
    <property type="match status" value="4"/>
</dbReference>
<dbReference type="Pfam" id="PF20256">
    <property type="entry name" value="MoCoBD_2"/>
    <property type="match status" value="1"/>
</dbReference>
<keyword evidence="2" id="KW-0560">Oxidoreductase</keyword>
<dbReference type="SUPFAM" id="SSF56003">
    <property type="entry name" value="Molybdenum cofactor-binding domain"/>
    <property type="match status" value="1"/>
</dbReference>
<comment type="caution">
    <text evidence="6">The sequence shown here is derived from an EMBL/GenBank/DDBJ whole genome shotgun (WGS) entry which is preliminary data.</text>
</comment>
<organism evidence="6 7">
    <name type="scientific">Candidatus Neomicrothrix subdominans</name>
    <dbReference type="NCBI Taxonomy" id="2954438"/>
    <lineage>
        <taxon>Bacteria</taxon>
        <taxon>Bacillati</taxon>
        <taxon>Actinomycetota</taxon>
        <taxon>Acidimicrobiia</taxon>
        <taxon>Acidimicrobiales</taxon>
        <taxon>Microthrixaceae</taxon>
        <taxon>Candidatus Neomicrothrix</taxon>
    </lineage>
</organism>
<dbReference type="SMART" id="SM01008">
    <property type="entry name" value="Ald_Xan_dh_C"/>
    <property type="match status" value="1"/>
</dbReference>
<dbReference type="SUPFAM" id="SSF54665">
    <property type="entry name" value="CO dehydrogenase molybdoprotein N-domain-like"/>
    <property type="match status" value="1"/>
</dbReference>
<dbReference type="GO" id="GO:0005506">
    <property type="term" value="F:iron ion binding"/>
    <property type="evidence" value="ECO:0007669"/>
    <property type="project" value="InterPro"/>
</dbReference>
<dbReference type="InterPro" id="IPR000674">
    <property type="entry name" value="Ald_Oxase/Xan_DH_a/b"/>
</dbReference>
<dbReference type="InterPro" id="IPR037165">
    <property type="entry name" value="AldOxase/xan_DH_Mopterin-bd_sf"/>
</dbReference>
<evidence type="ECO:0000256" key="1">
    <source>
        <dbReference type="ARBA" id="ARBA00022505"/>
    </source>
</evidence>
<gene>
    <name evidence="6" type="ORF">IPN02_06425</name>
</gene>
<dbReference type="Proteomes" id="UP000727993">
    <property type="component" value="Unassembled WGS sequence"/>
</dbReference>
<evidence type="ECO:0000256" key="4">
    <source>
        <dbReference type="SAM" id="MobiDB-lite"/>
    </source>
</evidence>
<dbReference type="Pfam" id="PF01315">
    <property type="entry name" value="Ald_Xan_dh_C"/>
    <property type="match status" value="1"/>
</dbReference>
<protein>
    <submittedName>
        <fullName evidence="6">Molybdopterin-dependent oxidoreductase</fullName>
    </submittedName>
</protein>
<dbReference type="InterPro" id="IPR008274">
    <property type="entry name" value="AldOxase/xan_DH_MoCoBD1"/>
</dbReference>
<evidence type="ECO:0000313" key="7">
    <source>
        <dbReference type="Proteomes" id="UP000727993"/>
    </source>
</evidence>
<sequence>MFGQRRLRSEDPPLLTGESKFTDDLDLPGALWAVLVRSPFANATITSIDTAEAEAADGVVAVHTGAELADTWANPMPCAWPVTDDMVNPPHYPLAAESVRYVGDAVAVVLATTRQAAVDAAEQVIVDYDPLPAVVDPEAAATNEVLVHPDLGSNVCYDYDVTPDPVALEAEFANAAHTVSERYIQQRLLPSAMEPRGTAVVPEPFGGGIVVYSSTQIPHILKLMLAITCGVPEHKVRVVTPAVGGGFGAKLNVYAEEVLCVTLAIKHGKPVRWTETRSEAAQATTHGRGQVQYIELAADERGKVSAMKVRLVGDMGAYLQLLTPGIPLLGGFIYHGVYDIGNYSFKCQSVFTNAVPTDAYRGAGRPEATYAIERAMDALARKMGVTPEEIRRRNYIQPEQFPYTNPTGAIIMDSGNYEPTMARALEMAGIDELRAEQQRRRDAGDTKVLGIGICTYMEMCGLAPSRTLAALNYSAGGWEAATVRMLPTGGVQVVTGTSPHGQGHETSWAMLVADQMGIDPDLIEVLHSDTAISPLGLDTYGSRSLSVGGTAVHLATEKVIEKAKRIAAHLMEASPDDLEVSAGTLQVKGTPTKSMTLQEVAFAAFAAHDLPEGEEPNLEAQVSWDPPNFTFPFGTHIAIVEIDTETGEVRLQRYIAVDDCGPQVNPLIVEGQLHGGILQGVAQALWEEAVYDADGQLRTVTLGDYLVPSAMETPNFELDHTVTPSPSNPLGVKGVGEAGTIGSAPTVMNAVVDGLSHLGVTAMDMPASPHRVWSAIQSTGQSADAEKPTAQPEGSAR</sequence>
<accession>A0A936NCG0</accession>
<keyword evidence="1" id="KW-0500">Molybdenum</keyword>
<evidence type="ECO:0000256" key="3">
    <source>
        <dbReference type="ARBA" id="ARBA00053029"/>
    </source>
</evidence>
<evidence type="ECO:0000313" key="6">
    <source>
        <dbReference type="EMBL" id="MBK9296482.1"/>
    </source>
</evidence>
<dbReference type="PANTHER" id="PTHR11908:SF132">
    <property type="entry name" value="ALDEHYDE OXIDASE 1-RELATED"/>
    <property type="match status" value="1"/>
</dbReference>
<dbReference type="AlphaFoldDB" id="A0A936NCG0"/>
<feature type="region of interest" description="Disordered" evidence="4">
    <location>
        <begin position="777"/>
        <end position="797"/>
    </location>
</feature>
<dbReference type="InterPro" id="IPR046867">
    <property type="entry name" value="AldOxase/xan_DH_MoCoBD2"/>
</dbReference>
<dbReference type="InterPro" id="IPR016208">
    <property type="entry name" value="Ald_Oxase/xanthine_DH-like"/>
</dbReference>
<proteinExistence type="predicted"/>
<reference evidence="6 7" key="1">
    <citation type="submission" date="2020-10" db="EMBL/GenBank/DDBJ databases">
        <title>Connecting structure to function with the recovery of over 1000 high-quality activated sludge metagenome-assembled genomes encoding full-length rRNA genes using long-read sequencing.</title>
        <authorList>
            <person name="Singleton C.M."/>
            <person name="Petriglieri F."/>
            <person name="Kristensen J.M."/>
            <person name="Kirkegaard R.H."/>
            <person name="Michaelsen T.Y."/>
            <person name="Andersen M.H."/>
            <person name="Karst S.M."/>
            <person name="Dueholm M.S."/>
            <person name="Nielsen P.H."/>
            <person name="Albertsen M."/>
        </authorList>
    </citation>
    <scope>NUCLEOTIDE SEQUENCE [LARGE SCALE GENOMIC DNA]</scope>
    <source>
        <strain evidence="6">Lyne_18-Q3-R50-59_MAXAC.006</strain>
    </source>
</reference>
<name>A0A936NCG0_9ACTN</name>
<dbReference type="PANTHER" id="PTHR11908">
    <property type="entry name" value="XANTHINE DEHYDROGENASE"/>
    <property type="match status" value="1"/>
</dbReference>
<dbReference type="Gene3D" id="3.90.1170.50">
    <property type="entry name" value="Aldehyde oxidase/xanthine dehydrogenase, a/b hammerhead"/>
    <property type="match status" value="1"/>
</dbReference>
<comment type="cofactor">
    <cofactor evidence="3">
        <name>Mo-molybdopterin cytosine dinucleotide</name>
        <dbReference type="ChEBI" id="CHEBI:71308"/>
    </cofactor>
</comment>
<dbReference type="EMBL" id="JADJZA010000002">
    <property type="protein sequence ID" value="MBK9296482.1"/>
    <property type="molecule type" value="Genomic_DNA"/>
</dbReference>
<evidence type="ECO:0000259" key="5">
    <source>
        <dbReference type="SMART" id="SM01008"/>
    </source>
</evidence>
<dbReference type="Pfam" id="PF02738">
    <property type="entry name" value="MoCoBD_1"/>
    <property type="match status" value="1"/>
</dbReference>
<feature type="domain" description="Aldehyde oxidase/xanthine dehydrogenase a/b hammerhead" evidence="5">
    <location>
        <begin position="16"/>
        <end position="132"/>
    </location>
</feature>
<dbReference type="InterPro" id="IPR036856">
    <property type="entry name" value="Ald_Oxase/Xan_DH_a/b_sf"/>
</dbReference>
<dbReference type="GO" id="GO:0016491">
    <property type="term" value="F:oxidoreductase activity"/>
    <property type="evidence" value="ECO:0007669"/>
    <property type="project" value="UniProtKB-KW"/>
</dbReference>
<dbReference type="FunFam" id="3.30.365.10:FF:000001">
    <property type="entry name" value="Xanthine dehydrogenase oxidase"/>
    <property type="match status" value="1"/>
</dbReference>